<evidence type="ECO:0000313" key="3">
    <source>
        <dbReference type="Proteomes" id="UP000324222"/>
    </source>
</evidence>
<dbReference type="AlphaFoldDB" id="A0A5B7IQ21"/>
<dbReference type="EMBL" id="VSRR010072278">
    <property type="protein sequence ID" value="MPC86710.1"/>
    <property type="molecule type" value="Genomic_DNA"/>
</dbReference>
<comment type="caution">
    <text evidence="2">The sequence shown here is derived from an EMBL/GenBank/DDBJ whole genome shotgun (WGS) entry which is preliminary data.</text>
</comment>
<evidence type="ECO:0000256" key="1">
    <source>
        <dbReference type="SAM" id="MobiDB-lite"/>
    </source>
</evidence>
<proteinExistence type="predicted"/>
<sequence>MVHYSAHSLAPFLRRRVAVSSSKVYHPRGGRREDSRRRRRRRRRSYEYQRLHRSDIKAHHCHKVYRPERERQSWEEKFLRHPRVAAKEVRGVSYQGREGEKG</sequence>
<protein>
    <submittedName>
        <fullName evidence="2">Uncharacterized protein</fullName>
    </submittedName>
</protein>
<gene>
    <name evidence="2" type="ORF">E2C01_081546</name>
</gene>
<feature type="region of interest" description="Disordered" evidence="1">
    <location>
        <begin position="20"/>
        <end position="48"/>
    </location>
</feature>
<organism evidence="2 3">
    <name type="scientific">Portunus trituberculatus</name>
    <name type="common">Swimming crab</name>
    <name type="synonym">Neptunus trituberculatus</name>
    <dbReference type="NCBI Taxonomy" id="210409"/>
    <lineage>
        <taxon>Eukaryota</taxon>
        <taxon>Metazoa</taxon>
        <taxon>Ecdysozoa</taxon>
        <taxon>Arthropoda</taxon>
        <taxon>Crustacea</taxon>
        <taxon>Multicrustacea</taxon>
        <taxon>Malacostraca</taxon>
        <taxon>Eumalacostraca</taxon>
        <taxon>Eucarida</taxon>
        <taxon>Decapoda</taxon>
        <taxon>Pleocyemata</taxon>
        <taxon>Brachyura</taxon>
        <taxon>Eubrachyura</taxon>
        <taxon>Portunoidea</taxon>
        <taxon>Portunidae</taxon>
        <taxon>Portuninae</taxon>
        <taxon>Portunus</taxon>
    </lineage>
</organism>
<keyword evidence="3" id="KW-1185">Reference proteome</keyword>
<accession>A0A5B7IQ21</accession>
<evidence type="ECO:0000313" key="2">
    <source>
        <dbReference type="EMBL" id="MPC86710.1"/>
    </source>
</evidence>
<reference evidence="2 3" key="1">
    <citation type="submission" date="2019-05" db="EMBL/GenBank/DDBJ databases">
        <title>Another draft genome of Portunus trituberculatus and its Hox gene families provides insights of decapod evolution.</title>
        <authorList>
            <person name="Jeong J.-H."/>
            <person name="Song I."/>
            <person name="Kim S."/>
            <person name="Choi T."/>
            <person name="Kim D."/>
            <person name="Ryu S."/>
            <person name="Kim W."/>
        </authorList>
    </citation>
    <scope>NUCLEOTIDE SEQUENCE [LARGE SCALE GENOMIC DNA]</scope>
    <source>
        <tissue evidence="2">Muscle</tissue>
    </source>
</reference>
<name>A0A5B7IQ21_PORTR</name>
<dbReference type="Proteomes" id="UP000324222">
    <property type="component" value="Unassembled WGS sequence"/>
</dbReference>